<evidence type="ECO:0000259" key="4">
    <source>
        <dbReference type="Pfam" id="PF13359"/>
    </source>
</evidence>
<evidence type="ECO:0000256" key="1">
    <source>
        <dbReference type="ARBA" id="ARBA00001968"/>
    </source>
</evidence>
<proteinExistence type="predicted"/>
<evidence type="ECO:0000256" key="2">
    <source>
        <dbReference type="ARBA" id="ARBA00022723"/>
    </source>
</evidence>
<dbReference type="ExpressionAtlas" id="A5B642">
    <property type="expression patterns" value="baseline and differential"/>
</dbReference>
<dbReference type="InterPro" id="IPR011989">
    <property type="entry name" value="ARM-like"/>
</dbReference>
<name>A5B642_VITVI</name>
<dbReference type="EMBL" id="AM447904">
    <property type="protein sequence ID" value="CAN82893.1"/>
    <property type="molecule type" value="Genomic_DNA"/>
</dbReference>
<feature type="domain" description="DDE Tnp4" evidence="4">
    <location>
        <begin position="350"/>
        <end position="435"/>
    </location>
</feature>
<feature type="domain" description="Myb/SANT-like" evidence="3">
    <location>
        <begin position="14"/>
        <end position="107"/>
    </location>
</feature>
<dbReference type="Pfam" id="PF12776">
    <property type="entry name" value="Myb_DNA-bind_3"/>
    <property type="match status" value="1"/>
</dbReference>
<protein>
    <submittedName>
        <fullName evidence="6">Uncharacterized protein</fullName>
    </submittedName>
</protein>
<dbReference type="PANTHER" id="PTHR47584:SF14">
    <property type="entry name" value="L10-INTERACTING MYB DOMAIN-CONTAINING PROTEIN-LIKE"/>
    <property type="match status" value="1"/>
</dbReference>
<evidence type="ECO:0000259" key="3">
    <source>
        <dbReference type="Pfam" id="PF12776"/>
    </source>
</evidence>
<comment type="cofactor">
    <cofactor evidence="1">
        <name>a divalent metal cation</name>
        <dbReference type="ChEBI" id="CHEBI:60240"/>
    </cofactor>
</comment>
<sequence length="561" mass="64569">MTTEITDVEDVGTWRGNIEKIFIDIMVNEVNKGNMDSVTFSTNTWKRILLEVNSQRKRNFNLKQLKQKFNRLRAMHREFSDLLKHTGFGWDVETNTEHALEETWQNYIRAHPNAKRFRSKGCPNYNLLGLIFNPSTATGALHYSTQDPLNTNDEDERDDNWNMVECMWITSSGSLYESTSYSEEGDDLDEIFIAHIMNEYEEIFLCKTPQRTSMLSGAQFVRDMIEGHPQTCYELFWMDKETFMNLCDHLKRHENLQDTRFVTVEEAMTMFLLIVGHNVRMRVVVDCFQHSTETVARHFKEVRRALCRLGKILICPNNMTNEVSSYFSSNPKYFPWFKDCIGAIDDTHISAWDSADRQTSFRGRKTVITQNVMCACDFDMMFTFVYAGWEGTANDARVFLDALTRPEVNFPWPSEGKYYVVDSGYPCISGFLPPLSREYEVEDLSIEGEEESTSSTNHSIDLLDESAATMATCRDQIAKGFSSAMVGMMTASLINSAKLALDVPSKLEHLRQLKEDLLHEGPVLLSQFLPRILDLHTDRLSPVRKFIAQYALRPANYSLCG</sequence>
<dbReference type="Pfam" id="PF26138">
    <property type="entry name" value="DUF8040"/>
    <property type="match status" value="1"/>
</dbReference>
<evidence type="ECO:0000259" key="5">
    <source>
        <dbReference type="Pfam" id="PF26138"/>
    </source>
</evidence>
<keyword evidence="2" id="KW-0479">Metal-binding</keyword>
<feature type="domain" description="DUF8040" evidence="5">
    <location>
        <begin position="212"/>
        <end position="307"/>
    </location>
</feature>
<dbReference type="InterPro" id="IPR024752">
    <property type="entry name" value="Myb/SANT-like_dom"/>
</dbReference>
<dbReference type="GO" id="GO:0046872">
    <property type="term" value="F:metal ion binding"/>
    <property type="evidence" value="ECO:0007669"/>
    <property type="project" value="UniProtKB-KW"/>
</dbReference>
<reference evidence="6" key="1">
    <citation type="journal article" date="2007" name="PLoS ONE">
        <title>The first genome sequence of an elite grapevine cultivar (Pinot noir Vitis vinifera L.): coping with a highly heterozygous genome.</title>
        <authorList>
            <person name="Velasco R."/>
            <person name="Zharkikh A."/>
            <person name="Troggio M."/>
            <person name="Cartwright D.A."/>
            <person name="Cestaro A."/>
            <person name="Pruss D."/>
            <person name="Pindo M."/>
            <person name="FitzGerald L.M."/>
            <person name="Vezzulli S."/>
            <person name="Reid J."/>
            <person name="Malacarne G."/>
            <person name="Iliev D."/>
            <person name="Coppola G."/>
            <person name="Wardell B."/>
            <person name="Micheletti D."/>
            <person name="Macalma T."/>
            <person name="Facci M."/>
            <person name="Mitchell J.T."/>
            <person name="Perazzolli M."/>
            <person name="Eldredge G."/>
            <person name="Gatto P."/>
            <person name="Oyzerski R."/>
            <person name="Moretto M."/>
            <person name="Gutin N."/>
            <person name="Stefanini M."/>
            <person name="Chen Y."/>
            <person name="Segala C."/>
            <person name="Davenport C."/>
            <person name="Dematte L."/>
            <person name="Mraz A."/>
            <person name="Battilana J."/>
            <person name="Stormo K."/>
            <person name="Costa F."/>
            <person name="Tao Q."/>
            <person name="Si-Ammour A."/>
            <person name="Harkins T."/>
            <person name="Lackey A."/>
            <person name="Perbost C."/>
            <person name="Taillon B."/>
            <person name="Stella A."/>
            <person name="Solovyev V."/>
            <person name="Fawcett J.A."/>
            <person name="Sterck L."/>
            <person name="Vandepoele K."/>
            <person name="Grando S.M."/>
            <person name="Toppo S."/>
            <person name="Moser C."/>
            <person name="Lanchbury J."/>
            <person name="Bogden R."/>
            <person name="Skolnick M."/>
            <person name="Sgaramella V."/>
            <person name="Bhatnagar S.K."/>
            <person name="Fontana P."/>
            <person name="Gutin A."/>
            <person name="Van de Peer Y."/>
            <person name="Salamini F."/>
            <person name="Viola R."/>
        </authorList>
    </citation>
    <scope>NUCLEOTIDE SEQUENCE</scope>
</reference>
<dbReference type="AlphaFoldDB" id="A5B642"/>
<dbReference type="InterPro" id="IPR058353">
    <property type="entry name" value="DUF8040"/>
</dbReference>
<dbReference type="OrthoDB" id="331600at2759"/>
<gene>
    <name evidence="6" type="ORF">VITISV_043096</name>
</gene>
<evidence type="ECO:0000313" key="6">
    <source>
        <dbReference type="EMBL" id="CAN82893.1"/>
    </source>
</evidence>
<dbReference type="Gene3D" id="1.25.10.10">
    <property type="entry name" value="Leucine-rich Repeat Variant"/>
    <property type="match status" value="1"/>
</dbReference>
<dbReference type="InterPro" id="IPR027806">
    <property type="entry name" value="HARBI1_dom"/>
</dbReference>
<dbReference type="PANTHER" id="PTHR47584">
    <property type="match status" value="1"/>
</dbReference>
<accession>A5B642</accession>
<organism evidence="6">
    <name type="scientific">Vitis vinifera</name>
    <name type="common">Grape</name>
    <dbReference type="NCBI Taxonomy" id="29760"/>
    <lineage>
        <taxon>Eukaryota</taxon>
        <taxon>Viridiplantae</taxon>
        <taxon>Streptophyta</taxon>
        <taxon>Embryophyta</taxon>
        <taxon>Tracheophyta</taxon>
        <taxon>Spermatophyta</taxon>
        <taxon>Magnoliopsida</taxon>
        <taxon>eudicotyledons</taxon>
        <taxon>Gunneridae</taxon>
        <taxon>Pentapetalae</taxon>
        <taxon>rosids</taxon>
        <taxon>Vitales</taxon>
        <taxon>Vitaceae</taxon>
        <taxon>Viteae</taxon>
        <taxon>Vitis</taxon>
    </lineage>
</organism>
<dbReference type="Pfam" id="PF13359">
    <property type="entry name" value="DDE_Tnp_4"/>
    <property type="match status" value="1"/>
</dbReference>
<dbReference type="InterPro" id="IPR045026">
    <property type="entry name" value="LIMYB"/>
</dbReference>